<protein>
    <submittedName>
        <fullName evidence="3">Retrovirus-related Pol polyprotein from transposon TNT 1-94</fullName>
    </submittedName>
</protein>
<dbReference type="InterPro" id="IPR013103">
    <property type="entry name" value="RVT_2"/>
</dbReference>
<feature type="compositionally biased region" description="Polar residues" evidence="1">
    <location>
        <begin position="91"/>
        <end position="108"/>
    </location>
</feature>
<dbReference type="EMBL" id="BKCJ010002605">
    <property type="protein sequence ID" value="GEU49720.1"/>
    <property type="molecule type" value="Genomic_DNA"/>
</dbReference>
<proteinExistence type="predicted"/>
<dbReference type="PANTHER" id="PTHR11439">
    <property type="entry name" value="GAG-POL-RELATED RETROTRANSPOSON"/>
    <property type="match status" value="1"/>
</dbReference>
<name>A0A6L2KLS5_TANCI</name>
<dbReference type="PANTHER" id="PTHR11439:SF483">
    <property type="entry name" value="PEPTIDE SYNTHASE GLIP-LIKE, PUTATIVE (AFU_ORTHOLOGUE AFUA_3G12920)-RELATED"/>
    <property type="match status" value="1"/>
</dbReference>
<gene>
    <name evidence="3" type="ORF">Tci_021698</name>
</gene>
<evidence type="ECO:0000259" key="2">
    <source>
        <dbReference type="Pfam" id="PF07727"/>
    </source>
</evidence>
<evidence type="ECO:0000313" key="3">
    <source>
        <dbReference type="EMBL" id="GEU49720.1"/>
    </source>
</evidence>
<dbReference type="AlphaFoldDB" id="A0A6L2KLS5"/>
<feature type="domain" description="Reverse transcriptase Ty1/copia-type" evidence="2">
    <location>
        <begin position="481"/>
        <end position="535"/>
    </location>
</feature>
<evidence type="ECO:0000256" key="1">
    <source>
        <dbReference type="SAM" id="MobiDB-lite"/>
    </source>
</evidence>
<dbReference type="CDD" id="cd09272">
    <property type="entry name" value="RNase_HI_RT_Ty1"/>
    <property type="match status" value="1"/>
</dbReference>
<reference evidence="3" key="1">
    <citation type="journal article" date="2019" name="Sci. Rep.">
        <title>Draft genome of Tanacetum cinerariifolium, the natural source of mosquito coil.</title>
        <authorList>
            <person name="Yamashiro T."/>
            <person name="Shiraishi A."/>
            <person name="Satake H."/>
            <person name="Nakayama K."/>
        </authorList>
    </citation>
    <scope>NUCLEOTIDE SEQUENCE</scope>
</reference>
<sequence length="662" mass="75659">MNERRSEAHRILEFKALDFQNIKLTKKVTTLQEQNEIFRTENEKVKQHYKELVISFTEASDSKPRRNTKNTKILLARSDNKKKVKDRPRNNKSNLKQKNHVDSSISSKRTVINSNSNSVYVLSTVKQVWKEIGKLFVNVGYQWKTIRRKFTLGEQCLLTRFTKSKVVPLSQPKHVSSSEIVITKKLNNTSQTPLTRYNHRNKQDKAISTSIPITAETYQINASVKYTAVSANQNLYIRLFSNAGRTDRPLDDHFGSIMGYGDYVIGDSVISRVYYVEELRHNLFSLGQFCDLDLEVAFRKPLCYVRNEDGVELLTGSRSSNMYTISVEDMMKSSSICLLSKHLLPKICSENSSAEWRCQKTKSDSCRSCSDNADIFKSSNVSIEPSSVKRLVPSAPVVQVLVVSAVGPTTKDNPFAQSDNDPFVNVFVLEPSSEESSSGDVSSAESTQVIQPHNHLGKWFKDHLIDNGIGNPSRQQRNIVRKKGIDFEESFASVAWIEAIRIFIANASNKNIIIYHMDVKTAFLNGELQEEVYKSTAISTIKAEYIASGCCAHILWMRSQLTDYEFAFNNILFYCDNKSDIALCYNNIQHSRSKHIDIRHHFVREKVENSVVELYFVMTDYQLVDIFTKALPRERFEFLLSRLGMKSMTPNTLKRLQEGEDE</sequence>
<feature type="region of interest" description="Disordered" evidence="1">
    <location>
        <begin position="60"/>
        <end position="108"/>
    </location>
</feature>
<comment type="caution">
    <text evidence="3">The sequence shown here is derived from an EMBL/GenBank/DDBJ whole genome shotgun (WGS) entry which is preliminary data.</text>
</comment>
<accession>A0A6L2KLS5</accession>
<dbReference type="Pfam" id="PF07727">
    <property type="entry name" value="RVT_2"/>
    <property type="match status" value="1"/>
</dbReference>
<organism evidence="3">
    <name type="scientific">Tanacetum cinerariifolium</name>
    <name type="common">Dalmatian daisy</name>
    <name type="synonym">Chrysanthemum cinerariifolium</name>
    <dbReference type="NCBI Taxonomy" id="118510"/>
    <lineage>
        <taxon>Eukaryota</taxon>
        <taxon>Viridiplantae</taxon>
        <taxon>Streptophyta</taxon>
        <taxon>Embryophyta</taxon>
        <taxon>Tracheophyta</taxon>
        <taxon>Spermatophyta</taxon>
        <taxon>Magnoliopsida</taxon>
        <taxon>eudicotyledons</taxon>
        <taxon>Gunneridae</taxon>
        <taxon>Pentapetalae</taxon>
        <taxon>asterids</taxon>
        <taxon>campanulids</taxon>
        <taxon>Asterales</taxon>
        <taxon>Asteraceae</taxon>
        <taxon>Asteroideae</taxon>
        <taxon>Anthemideae</taxon>
        <taxon>Anthemidinae</taxon>
        <taxon>Tanacetum</taxon>
    </lineage>
</organism>